<organism evidence="1 2">
    <name type="scientific">Tsukamurella conjunctivitidis</name>
    <dbReference type="NCBI Taxonomy" id="2592068"/>
    <lineage>
        <taxon>Bacteria</taxon>
        <taxon>Bacillati</taxon>
        <taxon>Actinomycetota</taxon>
        <taxon>Actinomycetes</taxon>
        <taxon>Mycobacteriales</taxon>
        <taxon>Tsukamurellaceae</taxon>
        <taxon>Tsukamurella</taxon>
    </lineage>
</organism>
<protein>
    <submittedName>
        <fullName evidence="1">Uncharacterized protein</fullName>
    </submittedName>
</protein>
<name>A0A5C5RR73_9ACTN</name>
<reference evidence="1 2" key="1">
    <citation type="submission" date="2019-06" db="EMBL/GenBank/DDBJ databases">
        <title>Tsukamurella conjunctivitidis sp. nov., Tsukamurella assacharolytica sp. nov. and Tsukamurella sputae sp. nov. isolated from patients with conjunctivitis, bacteraemia (lymphoma) and respiratory infection (sputum) in Hong Kong.</title>
        <authorList>
            <person name="Teng J.L.L."/>
            <person name="Lee H.H."/>
            <person name="Fong J.Y.H."/>
            <person name="Fok K.M.N."/>
            <person name="Lau S.K.P."/>
            <person name="Woo P.C.Y."/>
        </authorList>
    </citation>
    <scope>NUCLEOTIDE SEQUENCE [LARGE SCALE GENOMIC DNA]</scope>
    <source>
        <strain evidence="1 2">HKU72</strain>
    </source>
</reference>
<accession>A0A5C5RR73</accession>
<dbReference type="AlphaFoldDB" id="A0A5C5RR73"/>
<sequence>MASSVTAVVSRFMDLPRFYVVTVGAESVGPIRLREVRAAAADLVDDPDAEIEVVFPPPLDDLVSESRATALVAEQAVAAAQDAKLRVIDEVTGDGESEATAGVVLGVTRQRVQQLLATRAARQEPDR</sequence>
<gene>
    <name evidence="1" type="ORF">FK530_23480</name>
</gene>
<evidence type="ECO:0000313" key="1">
    <source>
        <dbReference type="EMBL" id="TWS24645.1"/>
    </source>
</evidence>
<dbReference type="RefSeq" id="WP_114514356.1">
    <property type="nucleotide sequence ID" value="NZ_VIGX01000029.1"/>
</dbReference>
<evidence type="ECO:0000313" key="2">
    <source>
        <dbReference type="Proteomes" id="UP000319375"/>
    </source>
</evidence>
<comment type="caution">
    <text evidence="1">The sequence shown here is derived from an EMBL/GenBank/DDBJ whole genome shotgun (WGS) entry which is preliminary data.</text>
</comment>
<dbReference type="Proteomes" id="UP000319375">
    <property type="component" value="Unassembled WGS sequence"/>
</dbReference>
<keyword evidence="2" id="KW-1185">Reference proteome</keyword>
<dbReference type="EMBL" id="VIGX01000029">
    <property type="protein sequence ID" value="TWS24645.1"/>
    <property type="molecule type" value="Genomic_DNA"/>
</dbReference>
<proteinExistence type="predicted"/>